<feature type="signal peptide" evidence="2">
    <location>
        <begin position="1"/>
        <end position="22"/>
    </location>
</feature>
<dbReference type="InterPro" id="IPR016047">
    <property type="entry name" value="M23ase_b-sheet_dom"/>
</dbReference>
<feature type="domain" description="M23ase beta-sheet core" evidence="3">
    <location>
        <begin position="256"/>
        <end position="352"/>
    </location>
</feature>
<proteinExistence type="predicted"/>
<keyword evidence="2" id="KW-0732">Signal</keyword>
<name>A0AAU8A794_9FIRM</name>
<reference evidence="4" key="1">
    <citation type="submission" date="2023-02" db="EMBL/GenBank/DDBJ databases">
        <title>Gut commensal Christensenella minuta modulates host metabolism via a new class of secondary bile acids.</title>
        <authorList>
            <person name="Liu C."/>
        </authorList>
    </citation>
    <scope>NUCLEOTIDE SEQUENCE</scope>
    <source>
        <strain evidence="4">CA70</strain>
    </source>
</reference>
<dbReference type="EMBL" id="CP117826">
    <property type="protein sequence ID" value="XCC61668.1"/>
    <property type="molecule type" value="Genomic_DNA"/>
</dbReference>
<protein>
    <submittedName>
        <fullName evidence="4">M23 family metallopeptidase</fullName>
    </submittedName>
</protein>
<dbReference type="PANTHER" id="PTHR21666">
    <property type="entry name" value="PEPTIDASE-RELATED"/>
    <property type="match status" value="1"/>
</dbReference>
<dbReference type="SUPFAM" id="SSF51261">
    <property type="entry name" value="Duplicated hybrid motif"/>
    <property type="match status" value="1"/>
</dbReference>
<dbReference type="RefSeq" id="WP_353423068.1">
    <property type="nucleotide sequence ID" value="NZ_CP117826.1"/>
</dbReference>
<dbReference type="GO" id="GO:0004222">
    <property type="term" value="F:metalloendopeptidase activity"/>
    <property type="evidence" value="ECO:0007669"/>
    <property type="project" value="TreeGrafter"/>
</dbReference>
<evidence type="ECO:0000256" key="2">
    <source>
        <dbReference type="SAM" id="SignalP"/>
    </source>
</evidence>
<evidence type="ECO:0000256" key="1">
    <source>
        <dbReference type="SAM" id="MobiDB-lite"/>
    </source>
</evidence>
<feature type="region of interest" description="Disordered" evidence="1">
    <location>
        <begin position="30"/>
        <end position="62"/>
    </location>
</feature>
<dbReference type="Gene3D" id="2.70.70.10">
    <property type="entry name" value="Glucose Permease (Domain IIA)"/>
    <property type="match status" value="1"/>
</dbReference>
<dbReference type="AlphaFoldDB" id="A0AAU8A794"/>
<gene>
    <name evidence="4" type="ORF">PUP29_09035</name>
</gene>
<evidence type="ECO:0000259" key="3">
    <source>
        <dbReference type="Pfam" id="PF01551"/>
    </source>
</evidence>
<feature type="chain" id="PRO_5043414547" evidence="2">
    <location>
        <begin position="23"/>
        <end position="366"/>
    </location>
</feature>
<dbReference type="PANTHER" id="PTHR21666:SF270">
    <property type="entry name" value="MUREIN HYDROLASE ACTIVATOR ENVC"/>
    <property type="match status" value="1"/>
</dbReference>
<feature type="compositionally biased region" description="Pro residues" evidence="1">
    <location>
        <begin position="48"/>
        <end position="58"/>
    </location>
</feature>
<sequence length="366" mass="39550">MKKIGSVCLAVLTAAMLFSACAAPAPDAVQSAEAEAPEPAHTQESAPTPKPAPPPKPPNAEALLAEFSYGGPLPEALYPAEEERGYETVLAHPEITEEIEEAFTAWAEEAGRYLSDECSGYYGEAWNGCKAERPEWQMLAAAALACEAPEDLPAAFANLVRPETETKQGSGQKTVSVVLRAKTPQEAFPLPEEKGAPMPMEFFTATYLLTVYDEEGQPRENSGELAELSERLTFPFAERYEFWDGWYLDRDGGARRHTGTDILCPEGTPELACVDGTVLAVGSGDGTGNYVVIEGADGTQYHYYHMVEVSQFVSVGDRVVRGQAVGLAGNTGNSTTDHLHLAVVMPEGFYIDPYPYLMEAEDAPEL</sequence>
<dbReference type="PROSITE" id="PS51257">
    <property type="entry name" value="PROKAR_LIPOPROTEIN"/>
    <property type="match status" value="1"/>
</dbReference>
<dbReference type="InterPro" id="IPR011055">
    <property type="entry name" value="Dup_hybrid_motif"/>
</dbReference>
<dbReference type="CDD" id="cd12797">
    <property type="entry name" value="M23_peptidase"/>
    <property type="match status" value="1"/>
</dbReference>
<accession>A0AAU8A794</accession>
<evidence type="ECO:0000313" key="4">
    <source>
        <dbReference type="EMBL" id="XCC61668.1"/>
    </source>
</evidence>
<organism evidence="4">
    <name type="scientific">Christensenella massiliensis</name>
    <dbReference type="NCBI Taxonomy" id="1805714"/>
    <lineage>
        <taxon>Bacteria</taxon>
        <taxon>Bacillati</taxon>
        <taxon>Bacillota</taxon>
        <taxon>Clostridia</taxon>
        <taxon>Christensenellales</taxon>
        <taxon>Christensenellaceae</taxon>
        <taxon>Christensenella</taxon>
    </lineage>
</organism>
<dbReference type="InterPro" id="IPR050570">
    <property type="entry name" value="Cell_wall_metabolism_enzyme"/>
</dbReference>
<dbReference type="Pfam" id="PF01551">
    <property type="entry name" value="Peptidase_M23"/>
    <property type="match status" value="1"/>
</dbReference>